<evidence type="ECO:0000256" key="4">
    <source>
        <dbReference type="ARBA" id="ARBA00022989"/>
    </source>
</evidence>
<dbReference type="Pfam" id="PF01943">
    <property type="entry name" value="Polysacc_synt"/>
    <property type="match status" value="1"/>
</dbReference>
<dbReference type="GO" id="GO:0005886">
    <property type="term" value="C:plasma membrane"/>
    <property type="evidence" value="ECO:0007669"/>
    <property type="project" value="UniProtKB-SubCell"/>
</dbReference>
<feature type="transmembrane region" description="Helical" evidence="6">
    <location>
        <begin position="88"/>
        <end position="107"/>
    </location>
</feature>
<feature type="transmembrane region" description="Helical" evidence="6">
    <location>
        <begin position="436"/>
        <end position="455"/>
    </location>
</feature>
<feature type="transmembrane region" description="Helical" evidence="6">
    <location>
        <begin position="401"/>
        <end position="424"/>
    </location>
</feature>
<feature type="transmembrane region" description="Helical" evidence="6">
    <location>
        <begin position="188"/>
        <end position="206"/>
    </location>
</feature>
<gene>
    <name evidence="7" type="ORF">C8P70_11345</name>
</gene>
<feature type="transmembrane region" description="Helical" evidence="6">
    <location>
        <begin position="227"/>
        <end position="248"/>
    </location>
</feature>
<reference evidence="7 8" key="1">
    <citation type="submission" date="2019-03" db="EMBL/GenBank/DDBJ databases">
        <title>Genomic Encyclopedia of Archaeal and Bacterial Type Strains, Phase II (KMG-II): from individual species to whole genera.</title>
        <authorList>
            <person name="Goeker M."/>
        </authorList>
    </citation>
    <scope>NUCLEOTIDE SEQUENCE [LARGE SCALE GENOMIC DNA]</scope>
    <source>
        <strain evidence="7 8">DSM 28213</strain>
    </source>
</reference>
<feature type="transmembrane region" description="Helical" evidence="6">
    <location>
        <begin position="127"/>
        <end position="151"/>
    </location>
</feature>
<keyword evidence="4 6" id="KW-1133">Transmembrane helix</keyword>
<keyword evidence="5 6" id="KW-0472">Membrane</keyword>
<evidence type="ECO:0000313" key="8">
    <source>
        <dbReference type="Proteomes" id="UP000295215"/>
    </source>
</evidence>
<dbReference type="PANTHER" id="PTHR30250">
    <property type="entry name" value="PST FAMILY PREDICTED COLANIC ACID TRANSPORTER"/>
    <property type="match status" value="1"/>
</dbReference>
<dbReference type="OrthoDB" id="3224024at2"/>
<protein>
    <submittedName>
        <fullName evidence="7">Membrane protein EpsK</fullName>
    </submittedName>
</protein>
<feature type="transmembrane region" description="Helical" evidence="6">
    <location>
        <begin position="343"/>
        <end position="363"/>
    </location>
</feature>
<feature type="transmembrane region" description="Helical" evidence="6">
    <location>
        <begin position="375"/>
        <end position="395"/>
    </location>
</feature>
<dbReference type="PANTHER" id="PTHR30250:SF26">
    <property type="entry name" value="PSMA PROTEIN"/>
    <property type="match status" value="1"/>
</dbReference>
<feature type="transmembrane region" description="Helical" evidence="6">
    <location>
        <begin position="12"/>
        <end position="34"/>
    </location>
</feature>
<keyword evidence="2" id="KW-1003">Cell membrane</keyword>
<feature type="transmembrane region" description="Helical" evidence="6">
    <location>
        <begin position="46"/>
        <end position="67"/>
    </location>
</feature>
<dbReference type="InterPro" id="IPR050833">
    <property type="entry name" value="Poly_Biosynth_Transport"/>
</dbReference>
<sequence>MAYSNKYQTKINLLFNVITFAINALIGLVLPAFLIDKLGVGTYSLIPISMSITSFMLIITVAINGTLSRFLSIDFATDFKSVNTTFSTSYFVLLGLFLIFMPLLFLFVYNPSLFLNISENNINDSRILFGTIIIAFVLNSFASLFNSIAYVKNRINLQNISLIINRLGIIIFLTALFLIGYINVQAYGIAVLFSTIISFIYSYKIAKKLHPNLEIRFSLFDTSKFKLLSKLGFWLMVNQVGVLLFLQTDILVVNNLLGEEKSGIFGTLIQWSFLIRTIIGIFSTVFGPLTLNLYANQQIDKLIEFTKLTTKLLGILSSVIAVIIVYFAKDILRVWLGVEFEEYTFILQVMIFHLGFNLAYSSIVNINIAYNKAEIPGVVTLLTGVLNICLGIVLIKYTSLGILAVAISGFISLTIKNFVFTPLYAAKIMGIQWYTYIRTIFSSLIITLFGVGLTVCFSSERFQINSFIELIMGCIVLTLVLGAGAWFLLRKEEKIQVKEVILSKIGNQ</sequence>
<keyword evidence="8" id="KW-1185">Reference proteome</keyword>
<organism evidence="7 8">
    <name type="scientific">Myroides indicus</name>
    <dbReference type="NCBI Taxonomy" id="1323422"/>
    <lineage>
        <taxon>Bacteria</taxon>
        <taxon>Pseudomonadati</taxon>
        <taxon>Bacteroidota</taxon>
        <taxon>Flavobacteriia</taxon>
        <taxon>Flavobacteriales</taxon>
        <taxon>Flavobacteriaceae</taxon>
        <taxon>Myroides</taxon>
    </lineage>
</organism>
<feature type="transmembrane region" description="Helical" evidence="6">
    <location>
        <begin position="467"/>
        <end position="489"/>
    </location>
</feature>
<dbReference type="InterPro" id="IPR002797">
    <property type="entry name" value="Polysacc_synth"/>
</dbReference>
<comment type="caution">
    <text evidence="7">The sequence shown here is derived from an EMBL/GenBank/DDBJ whole genome shotgun (WGS) entry which is preliminary data.</text>
</comment>
<evidence type="ECO:0000256" key="5">
    <source>
        <dbReference type="ARBA" id="ARBA00023136"/>
    </source>
</evidence>
<keyword evidence="3 6" id="KW-0812">Transmembrane</keyword>
<evidence type="ECO:0000256" key="2">
    <source>
        <dbReference type="ARBA" id="ARBA00022475"/>
    </source>
</evidence>
<feature type="transmembrane region" description="Helical" evidence="6">
    <location>
        <begin position="312"/>
        <end position="328"/>
    </location>
</feature>
<dbReference type="Proteomes" id="UP000295215">
    <property type="component" value="Unassembled WGS sequence"/>
</dbReference>
<accession>A0A4R7F4B8</accession>
<name>A0A4R7F4B8_9FLAO</name>
<proteinExistence type="predicted"/>
<feature type="transmembrane region" description="Helical" evidence="6">
    <location>
        <begin position="163"/>
        <end position="182"/>
    </location>
</feature>
<feature type="transmembrane region" description="Helical" evidence="6">
    <location>
        <begin position="268"/>
        <end position="291"/>
    </location>
</feature>
<comment type="subcellular location">
    <subcellularLocation>
        <location evidence="1">Cell membrane</location>
        <topology evidence="1">Multi-pass membrane protein</topology>
    </subcellularLocation>
</comment>
<evidence type="ECO:0000256" key="1">
    <source>
        <dbReference type="ARBA" id="ARBA00004651"/>
    </source>
</evidence>
<evidence type="ECO:0000256" key="3">
    <source>
        <dbReference type="ARBA" id="ARBA00022692"/>
    </source>
</evidence>
<dbReference type="EMBL" id="SOAG01000013">
    <property type="protein sequence ID" value="TDS58133.1"/>
    <property type="molecule type" value="Genomic_DNA"/>
</dbReference>
<dbReference type="AlphaFoldDB" id="A0A4R7F4B8"/>
<dbReference type="RefSeq" id="WP_133712586.1">
    <property type="nucleotide sequence ID" value="NZ_SOAG01000013.1"/>
</dbReference>
<evidence type="ECO:0000313" key="7">
    <source>
        <dbReference type="EMBL" id="TDS58133.1"/>
    </source>
</evidence>
<evidence type="ECO:0000256" key="6">
    <source>
        <dbReference type="SAM" id="Phobius"/>
    </source>
</evidence>